<proteinExistence type="predicted"/>
<name>X1E575_9ZZZZ</name>
<evidence type="ECO:0000259" key="1">
    <source>
        <dbReference type="Pfam" id="PF02254"/>
    </source>
</evidence>
<feature type="domain" description="RCK N-terminal" evidence="1">
    <location>
        <begin position="4"/>
        <end position="41"/>
    </location>
</feature>
<evidence type="ECO:0000313" key="2">
    <source>
        <dbReference type="EMBL" id="GAH27707.1"/>
    </source>
</evidence>
<dbReference type="EMBL" id="BARU01000991">
    <property type="protein sequence ID" value="GAH27707.1"/>
    <property type="molecule type" value="Genomic_DNA"/>
</dbReference>
<dbReference type="InterPro" id="IPR036291">
    <property type="entry name" value="NAD(P)-bd_dom_sf"/>
</dbReference>
<reference evidence="2" key="1">
    <citation type="journal article" date="2014" name="Front. Microbiol.">
        <title>High frequency of phylogenetically diverse reductive dehalogenase-homologous genes in deep subseafloor sedimentary metagenomes.</title>
        <authorList>
            <person name="Kawai M."/>
            <person name="Futagami T."/>
            <person name="Toyoda A."/>
            <person name="Takaki Y."/>
            <person name="Nishi S."/>
            <person name="Hori S."/>
            <person name="Arai W."/>
            <person name="Tsubouchi T."/>
            <person name="Morono Y."/>
            <person name="Uchiyama I."/>
            <person name="Ito T."/>
            <person name="Fujiyama A."/>
            <person name="Inagaki F."/>
            <person name="Takami H."/>
        </authorList>
    </citation>
    <scope>NUCLEOTIDE SEQUENCE</scope>
    <source>
        <strain evidence="2">Expedition CK06-06</strain>
    </source>
</reference>
<sequence>MKAIVVGAGETGFHIAQSLSNQGHSIVVIDTQEETLEQVRNSLD</sequence>
<organism evidence="2">
    <name type="scientific">marine sediment metagenome</name>
    <dbReference type="NCBI Taxonomy" id="412755"/>
    <lineage>
        <taxon>unclassified sequences</taxon>
        <taxon>metagenomes</taxon>
        <taxon>ecological metagenomes</taxon>
    </lineage>
</organism>
<gene>
    <name evidence="2" type="ORF">S03H2_02841</name>
</gene>
<dbReference type="SUPFAM" id="SSF51735">
    <property type="entry name" value="NAD(P)-binding Rossmann-fold domains"/>
    <property type="match status" value="1"/>
</dbReference>
<dbReference type="Gene3D" id="3.40.50.720">
    <property type="entry name" value="NAD(P)-binding Rossmann-like Domain"/>
    <property type="match status" value="1"/>
</dbReference>
<dbReference type="Pfam" id="PF02254">
    <property type="entry name" value="TrkA_N"/>
    <property type="match status" value="1"/>
</dbReference>
<protein>
    <recommendedName>
        <fullName evidence="1">RCK N-terminal domain-containing protein</fullName>
    </recommendedName>
</protein>
<dbReference type="InterPro" id="IPR003148">
    <property type="entry name" value="RCK_N"/>
</dbReference>
<feature type="non-terminal residue" evidence="2">
    <location>
        <position position="44"/>
    </location>
</feature>
<accession>X1E575</accession>
<comment type="caution">
    <text evidence="2">The sequence shown here is derived from an EMBL/GenBank/DDBJ whole genome shotgun (WGS) entry which is preliminary data.</text>
</comment>
<dbReference type="GO" id="GO:0006813">
    <property type="term" value="P:potassium ion transport"/>
    <property type="evidence" value="ECO:0007669"/>
    <property type="project" value="InterPro"/>
</dbReference>
<dbReference type="AlphaFoldDB" id="X1E575"/>